<evidence type="ECO:0000313" key="3">
    <source>
        <dbReference type="Proteomes" id="UP000030645"/>
    </source>
</evidence>
<feature type="transmembrane region" description="Helical" evidence="1">
    <location>
        <begin position="12"/>
        <end position="31"/>
    </location>
</feature>
<dbReference type="EMBL" id="KE343481">
    <property type="protein sequence ID" value="EXB30383.1"/>
    <property type="molecule type" value="Genomic_DNA"/>
</dbReference>
<proteinExistence type="predicted"/>
<accession>W9QE72</accession>
<evidence type="ECO:0000256" key="1">
    <source>
        <dbReference type="SAM" id="Phobius"/>
    </source>
</evidence>
<gene>
    <name evidence="2" type="ORF">L484_001750</name>
</gene>
<dbReference type="Proteomes" id="UP000030645">
    <property type="component" value="Unassembled WGS sequence"/>
</dbReference>
<name>W9QE72_9ROSA</name>
<evidence type="ECO:0000313" key="2">
    <source>
        <dbReference type="EMBL" id="EXB30383.1"/>
    </source>
</evidence>
<keyword evidence="1" id="KW-1133">Transmembrane helix</keyword>
<organism evidence="2 3">
    <name type="scientific">Morus notabilis</name>
    <dbReference type="NCBI Taxonomy" id="981085"/>
    <lineage>
        <taxon>Eukaryota</taxon>
        <taxon>Viridiplantae</taxon>
        <taxon>Streptophyta</taxon>
        <taxon>Embryophyta</taxon>
        <taxon>Tracheophyta</taxon>
        <taxon>Spermatophyta</taxon>
        <taxon>Magnoliopsida</taxon>
        <taxon>eudicotyledons</taxon>
        <taxon>Gunneridae</taxon>
        <taxon>Pentapetalae</taxon>
        <taxon>rosids</taxon>
        <taxon>fabids</taxon>
        <taxon>Rosales</taxon>
        <taxon>Moraceae</taxon>
        <taxon>Moreae</taxon>
        <taxon>Morus</taxon>
    </lineage>
</organism>
<sequence>MGYFGKKPSVEVLLLKVVVVTALIVICMAVAEAKGLKEDKNWEKFESQSEKHEYKVAMPLYRVKTKPHVLIPESRIPKANSPAKPPSP</sequence>
<keyword evidence="1" id="KW-0472">Membrane</keyword>
<reference evidence="3" key="1">
    <citation type="submission" date="2013-01" db="EMBL/GenBank/DDBJ databases">
        <title>Draft Genome Sequence of a Mulberry Tree, Morus notabilis C.K. Schneid.</title>
        <authorList>
            <person name="He N."/>
            <person name="Zhao S."/>
        </authorList>
    </citation>
    <scope>NUCLEOTIDE SEQUENCE</scope>
</reference>
<dbReference type="AlphaFoldDB" id="W9QE72"/>
<keyword evidence="3" id="KW-1185">Reference proteome</keyword>
<protein>
    <submittedName>
        <fullName evidence="2">Uncharacterized protein</fullName>
    </submittedName>
</protein>
<keyword evidence="1" id="KW-0812">Transmembrane</keyword>